<dbReference type="InterPro" id="IPR036291">
    <property type="entry name" value="NAD(P)-bd_dom_sf"/>
</dbReference>
<dbReference type="Gene3D" id="3.40.50.720">
    <property type="entry name" value="NAD(P)-binding Rossmann-like Domain"/>
    <property type="match status" value="1"/>
</dbReference>
<dbReference type="Pfam" id="PF13561">
    <property type="entry name" value="adh_short_C2"/>
    <property type="match status" value="1"/>
</dbReference>
<proteinExistence type="inferred from homology"/>
<dbReference type="GO" id="GO:0008206">
    <property type="term" value="P:bile acid metabolic process"/>
    <property type="evidence" value="ECO:0007669"/>
    <property type="project" value="UniProtKB-ARBA"/>
</dbReference>
<dbReference type="NCBIfam" id="NF005559">
    <property type="entry name" value="PRK07231.1"/>
    <property type="match status" value="1"/>
</dbReference>
<name>A0A328U897_9BACL</name>
<dbReference type="EMBL" id="QLUW01000001">
    <property type="protein sequence ID" value="RAP77185.1"/>
    <property type="molecule type" value="Genomic_DNA"/>
</dbReference>
<evidence type="ECO:0000313" key="4">
    <source>
        <dbReference type="Proteomes" id="UP000249260"/>
    </source>
</evidence>
<dbReference type="PRINTS" id="PR00080">
    <property type="entry name" value="SDRFAMILY"/>
</dbReference>
<accession>A0A328U897</accession>
<evidence type="ECO:0000256" key="1">
    <source>
        <dbReference type="ARBA" id="ARBA00006484"/>
    </source>
</evidence>
<protein>
    <submittedName>
        <fullName evidence="3">3-oxoacyl-ACP reductase</fullName>
    </submittedName>
</protein>
<evidence type="ECO:0000256" key="2">
    <source>
        <dbReference type="ARBA" id="ARBA00023002"/>
    </source>
</evidence>
<organism evidence="3 4">
    <name type="scientific">Paenibacillus montanisoli</name>
    <dbReference type="NCBI Taxonomy" id="2081970"/>
    <lineage>
        <taxon>Bacteria</taxon>
        <taxon>Bacillati</taxon>
        <taxon>Bacillota</taxon>
        <taxon>Bacilli</taxon>
        <taxon>Bacillales</taxon>
        <taxon>Paenibacillaceae</taxon>
        <taxon>Paenibacillus</taxon>
    </lineage>
</organism>
<dbReference type="OrthoDB" id="9803333at2"/>
<reference evidence="3 4" key="1">
    <citation type="submission" date="2018-06" db="EMBL/GenBank/DDBJ databases">
        <title>Paenibacillus montanisoli sp. nov., isolated from mountain area soil.</title>
        <authorList>
            <person name="Wu M."/>
        </authorList>
    </citation>
    <scope>NUCLEOTIDE SEQUENCE [LARGE SCALE GENOMIC DNA]</scope>
    <source>
        <strain evidence="3 4">RA17</strain>
    </source>
</reference>
<evidence type="ECO:0000313" key="3">
    <source>
        <dbReference type="EMBL" id="RAP77185.1"/>
    </source>
</evidence>
<dbReference type="PANTHER" id="PTHR43639:SF1">
    <property type="entry name" value="SHORT-CHAIN DEHYDROGENASE_REDUCTASE FAMILY PROTEIN"/>
    <property type="match status" value="1"/>
</dbReference>
<comment type="caution">
    <text evidence="3">The sequence shown here is derived from an EMBL/GenBank/DDBJ whole genome shotgun (WGS) entry which is preliminary data.</text>
</comment>
<dbReference type="SUPFAM" id="SSF51735">
    <property type="entry name" value="NAD(P)-binding Rossmann-fold domains"/>
    <property type="match status" value="1"/>
</dbReference>
<keyword evidence="4" id="KW-1185">Reference proteome</keyword>
<keyword evidence="2" id="KW-0560">Oxidoreductase</keyword>
<dbReference type="GO" id="GO:0016491">
    <property type="term" value="F:oxidoreductase activity"/>
    <property type="evidence" value="ECO:0007669"/>
    <property type="project" value="UniProtKB-KW"/>
</dbReference>
<gene>
    <name evidence="3" type="ORF">DL346_01405</name>
</gene>
<dbReference type="Proteomes" id="UP000249260">
    <property type="component" value="Unassembled WGS sequence"/>
</dbReference>
<sequence length="259" mass="27880">MELARKVALVTGAGRGIGRGIAIAFARSGYDVCVNYNQSADKAKEVVQELLQLGVRAEAIQGDISKLEGIQSLYDQFREQFGRIDVLVNNSGITRMKPFLETTPELFDEVFNTDMKGLYFCSQQAARLMVEQGTKGVIINISSNHAEGCWANSTVYAAAKAGVNKLTKNMALDLAPHGIRVVGIAPGYTNNGWADGSERAQKIVENISSRIPLGRFCTPIEVGEAAVFLSSESAGYMTGTTMFMDGGALLPVWAEKGSN</sequence>
<dbReference type="PANTHER" id="PTHR43639">
    <property type="entry name" value="OXIDOREDUCTASE, SHORT-CHAIN DEHYDROGENASE/REDUCTASE FAMILY (AFU_ORTHOLOGUE AFUA_5G02870)"/>
    <property type="match status" value="1"/>
</dbReference>
<comment type="similarity">
    <text evidence="1">Belongs to the short-chain dehydrogenases/reductases (SDR) family.</text>
</comment>
<dbReference type="FunFam" id="3.40.50.720:FF:000084">
    <property type="entry name" value="Short-chain dehydrogenase reductase"/>
    <property type="match status" value="1"/>
</dbReference>
<dbReference type="InterPro" id="IPR002347">
    <property type="entry name" value="SDR_fam"/>
</dbReference>
<dbReference type="AlphaFoldDB" id="A0A328U897"/>
<dbReference type="PRINTS" id="PR00081">
    <property type="entry name" value="GDHRDH"/>
</dbReference>